<evidence type="ECO:0000313" key="4">
    <source>
        <dbReference type="EMBL" id="GBF56956.1"/>
    </source>
</evidence>
<protein>
    <submittedName>
        <fullName evidence="4">Riboflavin biosynthesis protein RibD</fullName>
    </submittedName>
</protein>
<dbReference type="OrthoDB" id="9800865at2"/>
<keyword evidence="5" id="KW-1185">Reference proteome</keyword>
<name>A0A2P2E7B9_9PROT</name>
<gene>
    <name evidence="4" type="primary">ribD_1</name>
    <name evidence="4" type="ORF">PbB2_00613</name>
</gene>
<evidence type="ECO:0000256" key="2">
    <source>
        <dbReference type="ARBA" id="ARBA00022619"/>
    </source>
</evidence>
<reference evidence="4 5" key="1">
    <citation type="journal article" date="2018" name="Genome Announc.">
        <title>Draft Genome Sequence of "Candidatus Phycosocius bacilliformis," an Alphaproteobacterial Ectosymbiont of the Hydrocarbon-Producing Green Alga Botryococcus braunii.</title>
        <authorList>
            <person name="Tanabe Y."/>
            <person name="Yamaguchi H."/>
            <person name="Watanabe M.M."/>
        </authorList>
    </citation>
    <scope>NUCLEOTIDE SEQUENCE [LARGE SCALE GENOMIC DNA]</scope>
    <source>
        <strain evidence="4 5">BOTRYCO-2</strain>
    </source>
</reference>
<proteinExistence type="predicted"/>
<dbReference type="PANTHER" id="PTHR11079:SF162">
    <property type="entry name" value="RIBOFLAVIN BIOSYNTHESIS PROTEIN PYRD, CHLOROPLASTIC"/>
    <property type="match status" value="1"/>
</dbReference>
<dbReference type="UniPathway" id="UPA00275"/>
<dbReference type="EMBL" id="BFBR01000001">
    <property type="protein sequence ID" value="GBF56956.1"/>
    <property type="molecule type" value="Genomic_DNA"/>
</dbReference>
<dbReference type="Proteomes" id="UP000245086">
    <property type="component" value="Unassembled WGS sequence"/>
</dbReference>
<dbReference type="AlphaFoldDB" id="A0A2P2E7B9"/>
<evidence type="ECO:0000259" key="3">
    <source>
        <dbReference type="PROSITE" id="PS51747"/>
    </source>
</evidence>
<dbReference type="PROSITE" id="PS51747">
    <property type="entry name" value="CYT_DCMP_DEAMINASES_2"/>
    <property type="match status" value="1"/>
</dbReference>
<organism evidence="4 5">
    <name type="scientific">Candidatus Phycosocius bacilliformis</name>
    <dbReference type="NCBI Taxonomy" id="1445552"/>
    <lineage>
        <taxon>Bacteria</taxon>
        <taxon>Pseudomonadati</taxon>
        <taxon>Pseudomonadota</taxon>
        <taxon>Alphaproteobacteria</taxon>
        <taxon>Caulobacterales</taxon>
        <taxon>Caulobacterales incertae sedis</taxon>
        <taxon>Candidatus Phycosocius</taxon>
    </lineage>
</organism>
<evidence type="ECO:0000313" key="5">
    <source>
        <dbReference type="Proteomes" id="UP000245086"/>
    </source>
</evidence>
<dbReference type="CDD" id="cd01284">
    <property type="entry name" value="Riboflavin_deaminase-reductase"/>
    <property type="match status" value="1"/>
</dbReference>
<dbReference type="GO" id="GO:0008835">
    <property type="term" value="F:diaminohydroxyphosphoribosylaminopyrimidine deaminase activity"/>
    <property type="evidence" value="ECO:0007669"/>
    <property type="project" value="InterPro"/>
</dbReference>
<dbReference type="Gene3D" id="3.40.140.10">
    <property type="entry name" value="Cytidine Deaminase, domain 2"/>
    <property type="match status" value="1"/>
</dbReference>
<dbReference type="InterPro" id="IPR002125">
    <property type="entry name" value="CMP_dCMP_dom"/>
</dbReference>
<dbReference type="GO" id="GO:0009231">
    <property type="term" value="P:riboflavin biosynthetic process"/>
    <property type="evidence" value="ECO:0007669"/>
    <property type="project" value="UniProtKB-UniPathway"/>
</dbReference>
<dbReference type="PANTHER" id="PTHR11079">
    <property type="entry name" value="CYTOSINE DEAMINASE FAMILY MEMBER"/>
    <property type="match status" value="1"/>
</dbReference>
<sequence length="219" mass="22167">MSELARVWSESETDFMARALTLARSGLGLTQPNPSVGCVLVKGGEIVGEGRTQAGGRPHAEAVALAMAGRAARGATAFVTLEPCAHTSLRGPACSDSLIAAGVRAVIISVLDPDVRTCGEGAARLRAAGIDVSVGLLADEGEAQIAGFAKRLRTGLPWVHIGVPTPQFDAVLIEGEADGLLAHLTGLGQAGVMRLCLPSGSPAALAAEALGLVDSCDPD</sequence>
<feature type="domain" description="CMP/dCMP-type deaminase" evidence="3">
    <location>
        <begin position="10"/>
        <end position="132"/>
    </location>
</feature>
<dbReference type="SUPFAM" id="SSF53927">
    <property type="entry name" value="Cytidine deaminase-like"/>
    <property type="match status" value="1"/>
</dbReference>
<dbReference type="RefSeq" id="WP_108983791.1">
    <property type="nucleotide sequence ID" value="NZ_BFBR01000001.1"/>
</dbReference>
<evidence type="ECO:0000256" key="1">
    <source>
        <dbReference type="ARBA" id="ARBA00005104"/>
    </source>
</evidence>
<accession>A0A2P2E7B9</accession>
<dbReference type="NCBIfam" id="TIGR00326">
    <property type="entry name" value="eubact_ribD"/>
    <property type="match status" value="1"/>
</dbReference>
<comment type="caution">
    <text evidence="4">The sequence shown here is derived from an EMBL/GenBank/DDBJ whole genome shotgun (WGS) entry which is preliminary data.</text>
</comment>
<comment type="pathway">
    <text evidence="1">Cofactor biosynthesis; riboflavin biosynthesis.</text>
</comment>
<dbReference type="InterPro" id="IPR016193">
    <property type="entry name" value="Cytidine_deaminase-like"/>
</dbReference>
<dbReference type="Pfam" id="PF00383">
    <property type="entry name" value="dCMP_cyt_deam_1"/>
    <property type="match status" value="1"/>
</dbReference>
<keyword evidence="2" id="KW-0686">Riboflavin biosynthesis</keyword>
<dbReference type="InterPro" id="IPR004794">
    <property type="entry name" value="Eubact_RibD"/>
</dbReference>